<dbReference type="SUPFAM" id="SSF48498">
    <property type="entry name" value="Tetracyclin repressor-like, C-terminal domain"/>
    <property type="match status" value="1"/>
</dbReference>
<accession>A0ABS8D395</accession>
<feature type="domain" description="HTH tetR-type" evidence="3">
    <location>
        <begin position="8"/>
        <end position="68"/>
    </location>
</feature>
<reference evidence="4" key="1">
    <citation type="submission" date="2021-10" db="EMBL/GenBank/DDBJ databases">
        <title>The complete genome sequence of Leeia sp. TBRC 13508.</title>
        <authorList>
            <person name="Charoenyingcharoen P."/>
            <person name="Yukphan P."/>
        </authorList>
    </citation>
    <scope>NUCLEOTIDE SEQUENCE</scope>
    <source>
        <strain evidence="4">TBRC 13508</strain>
    </source>
</reference>
<dbReference type="EMBL" id="JAJBZT010000002">
    <property type="protein sequence ID" value="MCB6182645.1"/>
    <property type="molecule type" value="Genomic_DNA"/>
</dbReference>
<dbReference type="InterPro" id="IPR001647">
    <property type="entry name" value="HTH_TetR"/>
</dbReference>
<evidence type="ECO:0000256" key="2">
    <source>
        <dbReference type="PROSITE-ProRule" id="PRU00335"/>
    </source>
</evidence>
<dbReference type="InterPro" id="IPR050109">
    <property type="entry name" value="HTH-type_TetR-like_transc_reg"/>
</dbReference>
<dbReference type="Pfam" id="PF08362">
    <property type="entry name" value="TetR_C_3"/>
    <property type="match status" value="1"/>
</dbReference>
<name>A0ABS8D395_9NEIS</name>
<sequence length="203" mass="23066">MSENTQKLNPVTALLLSAEEVFAQKGYEGATTGLIAQQAGIPKATLHYHFGTKETLYRQVLHSVFDEWHQAALKFDETNDPATAIEGYVRIKMAISRSRPLGSKIWAQEMIAGVPHLQDVLKNEVKPWFDSRTARIREWMEQGLIAKSNPDAIMFMIWAMTQHYADFETQIRVMTGQETLEKDWFDQITEDVVGLVLRAVGVK</sequence>
<dbReference type="InterPro" id="IPR013573">
    <property type="entry name" value="Tscrpt_reg_YcdC_C"/>
</dbReference>
<comment type="caution">
    <text evidence="4">The sequence shown here is derived from an EMBL/GenBank/DDBJ whole genome shotgun (WGS) entry which is preliminary data.</text>
</comment>
<evidence type="ECO:0000313" key="5">
    <source>
        <dbReference type="Proteomes" id="UP001165395"/>
    </source>
</evidence>
<dbReference type="RefSeq" id="WP_227178589.1">
    <property type="nucleotide sequence ID" value="NZ_JAJBZT010000002.1"/>
</dbReference>
<dbReference type="PANTHER" id="PTHR30328">
    <property type="entry name" value="TRANSCRIPTIONAL REPRESSOR"/>
    <property type="match status" value="1"/>
</dbReference>
<dbReference type="InterPro" id="IPR036271">
    <property type="entry name" value="Tet_transcr_reg_TetR-rel_C_sf"/>
</dbReference>
<keyword evidence="5" id="KW-1185">Reference proteome</keyword>
<dbReference type="Gene3D" id="1.10.10.60">
    <property type="entry name" value="Homeodomain-like"/>
    <property type="match status" value="1"/>
</dbReference>
<protein>
    <submittedName>
        <fullName evidence="4">TetR/AcrR family transcriptional regulator</fullName>
    </submittedName>
</protein>
<dbReference type="Proteomes" id="UP001165395">
    <property type="component" value="Unassembled WGS sequence"/>
</dbReference>
<feature type="DNA-binding region" description="H-T-H motif" evidence="2">
    <location>
        <begin position="31"/>
        <end position="50"/>
    </location>
</feature>
<dbReference type="SUPFAM" id="SSF46689">
    <property type="entry name" value="Homeodomain-like"/>
    <property type="match status" value="1"/>
</dbReference>
<organism evidence="4 5">
    <name type="scientific">Leeia speluncae</name>
    <dbReference type="NCBI Taxonomy" id="2884804"/>
    <lineage>
        <taxon>Bacteria</taxon>
        <taxon>Pseudomonadati</taxon>
        <taxon>Pseudomonadota</taxon>
        <taxon>Betaproteobacteria</taxon>
        <taxon>Neisseriales</taxon>
        <taxon>Leeiaceae</taxon>
        <taxon>Leeia</taxon>
    </lineage>
</organism>
<keyword evidence="1 2" id="KW-0238">DNA-binding</keyword>
<evidence type="ECO:0000259" key="3">
    <source>
        <dbReference type="PROSITE" id="PS50977"/>
    </source>
</evidence>
<dbReference type="PANTHER" id="PTHR30328:SF54">
    <property type="entry name" value="HTH-TYPE TRANSCRIPTIONAL REPRESSOR SCO4008"/>
    <property type="match status" value="1"/>
</dbReference>
<dbReference type="PROSITE" id="PS50977">
    <property type="entry name" value="HTH_TETR_2"/>
    <property type="match status" value="1"/>
</dbReference>
<dbReference type="Gene3D" id="1.10.357.10">
    <property type="entry name" value="Tetracycline Repressor, domain 2"/>
    <property type="match status" value="1"/>
</dbReference>
<dbReference type="InterPro" id="IPR009057">
    <property type="entry name" value="Homeodomain-like_sf"/>
</dbReference>
<gene>
    <name evidence="4" type="ORF">LIN78_03645</name>
</gene>
<evidence type="ECO:0000313" key="4">
    <source>
        <dbReference type="EMBL" id="MCB6182645.1"/>
    </source>
</evidence>
<dbReference type="Pfam" id="PF00440">
    <property type="entry name" value="TetR_N"/>
    <property type="match status" value="1"/>
</dbReference>
<evidence type="ECO:0000256" key="1">
    <source>
        <dbReference type="ARBA" id="ARBA00023125"/>
    </source>
</evidence>
<dbReference type="PRINTS" id="PR00455">
    <property type="entry name" value="HTHTETR"/>
</dbReference>
<proteinExistence type="predicted"/>